<dbReference type="RefSeq" id="XP_044655555.1">
    <property type="nucleotide sequence ID" value="XM_044799620.1"/>
</dbReference>
<accession>A0A9P3CMB6</accession>
<feature type="compositionally biased region" description="Basic and acidic residues" evidence="1">
    <location>
        <begin position="1"/>
        <end position="12"/>
    </location>
</feature>
<dbReference type="OrthoDB" id="428577at2759"/>
<comment type="caution">
    <text evidence="2">The sequence shown here is derived from an EMBL/GenBank/DDBJ whole genome shotgun (WGS) entry which is preliminary data.</text>
</comment>
<evidence type="ECO:0000313" key="3">
    <source>
        <dbReference type="Proteomes" id="UP000825890"/>
    </source>
</evidence>
<dbReference type="GeneID" id="68289959"/>
<gene>
    <name evidence="2" type="ORF">CKM354_000438400</name>
</gene>
<evidence type="ECO:0000313" key="2">
    <source>
        <dbReference type="EMBL" id="GIZ41068.1"/>
    </source>
</evidence>
<proteinExistence type="predicted"/>
<dbReference type="AlphaFoldDB" id="A0A9P3CMB6"/>
<reference evidence="2 3" key="1">
    <citation type="submission" date="2021-01" db="EMBL/GenBank/DDBJ databases">
        <title>Cercospora kikuchii MAFF 305040 whole genome shotgun sequence.</title>
        <authorList>
            <person name="Kashiwa T."/>
            <person name="Suzuki T."/>
        </authorList>
    </citation>
    <scope>NUCLEOTIDE SEQUENCE [LARGE SCALE GENOMIC DNA]</scope>
    <source>
        <strain evidence="2 3">MAFF 305040</strain>
    </source>
</reference>
<protein>
    <submittedName>
        <fullName evidence="2">Uncharacterized protein</fullName>
    </submittedName>
</protein>
<organism evidence="2 3">
    <name type="scientific">Cercospora kikuchii</name>
    <dbReference type="NCBI Taxonomy" id="84275"/>
    <lineage>
        <taxon>Eukaryota</taxon>
        <taxon>Fungi</taxon>
        <taxon>Dikarya</taxon>
        <taxon>Ascomycota</taxon>
        <taxon>Pezizomycotina</taxon>
        <taxon>Dothideomycetes</taxon>
        <taxon>Dothideomycetidae</taxon>
        <taxon>Mycosphaerellales</taxon>
        <taxon>Mycosphaerellaceae</taxon>
        <taxon>Cercospora</taxon>
    </lineage>
</organism>
<keyword evidence="3" id="KW-1185">Reference proteome</keyword>
<feature type="region of interest" description="Disordered" evidence="1">
    <location>
        <begin position="1"/>
        <end position="34"/>
    </location>
</feature>
<sequence length="846" mass="94769">MEDEIPTSRDQLHSANKRLKGSARSPSPELPEFDPRQMDQIALPVGMASLAATELQDGNLSHETMDHIPTVDTMLGSGDVERIAKTLQAHLGDLATGEWTWLVELQELGCSWSEMAGFLLEKRIQSPWIYFEPWVTVRKTPHVAFHVKGCVHKDLETPHDTIVRSATESSTTPVHTKSLRRTVASLCGMAGVVPNVPDKQKWNGAVEFADVSEARLGYRLDDEPLSIILARVQNAIAGLCTALAVIQETHGCCDRFSVLCRDSVRPQVELLSVHFEDIVTLHDALQIADSRDLQSLQDCAEVSRVAMRSFYMPKAASLTTEQGALHFCALTAQFLCLGLVLYSYAHCGPLDIFFLERELSKVELLGLGRRADNQIYIVARTERLTCLDAMLNSPVIVFSLSSIEGLTADRLDVLASVSDVVDTWGPATITKSSQSDQVASVDIRGGTLYALGSEKGHWASHESLNHDWWVANWDRRNKLLVEAFLQTNVACAPSEAMCLQALQGNWLPLGTGKAYWRQQERELGLQAGQHVIVTANVMWGKVPGSSLKSRLLDDLKYKREYLAFLDSPCGLRVSFCSGLAKRVRMRDLLADLMPIYVERQLLESRSDHHWKMMSDDYQVMDKLMNDSLADCASMFRNMNRSHPDCFTTFWKFAFEIILALKPTGLHADGKCFTVALIPNDPSEVMRGVSFPAERSNFWTRTLQDTQSCATFAYFTLDCLQLGGHGCRNTKEWRRKVLLLETEVRPQVSESSWLAASSAWTPEDGIYHTFGDRDAETKATLRVRVVRSPSHADPQLVVQKSSLSPSDWKRFIERWKHGEHLQEKISQTDLAHRAFITSTNNTAFNSL</sequence>
<evidence type="ECO:0000256" key="1">
    <source>
        <dbReference type="SAM" id="MobiDB-lite"/>
    </source>
</evidence>
<dbReference type="Proteomes" id="UP000825890">
    <property type="component" value="Unassembled WGS sequence"/>
</dbReference>
<name>A0A9P3CMB6_9PEZI</name>
<dbReference type="EMBL" id="BOLY01000002">
    <property type="protein sequence ID" value="GIZ41068.1"/>
    <property type="molecule type" value="Genomic_DNA"/>
</dbReference>